<dbReference type="EMBL" id="LLXL01001229">
    <property type="protein sequence ID" value="PKK65614.1"/>
    <property type="molecule type" value="Genomic_DNA"/>
</dbReference>
<dbReference type="VEuPathDB" id="FungiDB:FUN_018715"/>
<dbReference type="Gene3D" id="3.60.10.10">
    <property type="entry name" value="Endonuclease/exonuclease/phosphatase"/>
    <property type="match status" value="1"/>
</dbReference>
<accession>A0A2N1MVC7</accession>
<proteinExistence type="predicted"/>
<dbReference type="SUPFAM" id="SSF56219">
    <property type="entry name" value="DNase I-like"/>
    <property type="match status" value="1"/>
</dbReference>
<gene>
    <name evidence="1" type="ORF">RhiirC2_785894</name>
</gene>
<sequence length="247" mass="29317">MSSQTTFKKNSQTTARKTDTYRKLNPKKRCFTWKNKNTSTRIDYIWADSKLEANIKKSHIYQSIDITDSDHNITLAEISFTSIIVTNNKGGRRAEKSSTRIVYDYENTTNKQWNAYENYLKVLLEKHKTFGYIETHRQNENILNKLWDIICNCVQQAALKHIPHKKIGRVKTNFNRNYKEIEDSSKECKDLLYIRNIMKKLYKNELKGMELLNASKGIKSFNQRYETEIAEIMENTDWNTWKCEMKN</sequence>
<reference evidence="1 2" key="2">
    <citation type="submission" date="2017-10" db="EMBL/GenBank/DDBJ databases">
        <title>Extensive intraspecific genome diversity in a model arbuscular mycorrhizal fungus.</title>
        <authorList>
            <person name="Chen E.C.H."/>
            <person name="Morin E."/>
            <person name="Baudet D."/>
            <person name="Noel J."/>
            <person name="Ndikumana S."/>
            <person name="Charron P."/>
            <person name="St-Onge C."/>
            <person name="Giorgi J."/>
            <person name="Grigoriev I.V."/>
            <person name="Roux C."/>
            <person name="Martin F.M."/>
            <person name="Corradi N."/>
        </authorList>
    </citation>
    <scope>NUCLEOTIDE SEQUENCE [LARGE SCALE GENOMIC DNA]</scope>
    <source>
        <strain evidence="1 2">C2</strain>
    </source>
</reference>
<dbReference type="VEuPathDB" id="FungiDB:RhiirFUN_008158"/>
<dbReference type="Proteomes" id="UP000233469">
    <property type="component" value="Unassembled WGS sequence"/>
</dbReference>
<organism evidence="1 2">
    <name type="scientific">Rhizophagus irregularis</name>
    <dbReference type="NCBI Taxonomy" id="588596"/>
    <lineage>
        <taxon>Eukaryota</taxon>
        <taxon>Fungi</taxon>
        <taxon>Fungi incertae sedis</taxon>
        <taxon>Mucoromycota</taxon>
        <taxon>Glomeromycotina</taxon>
        <taxon>Glomeromycetes</taxon>
        <taxon>Glomerales</taxon>
        <taxon>Glomeraceae</taxon>
        <taxon>Rhizophagus</taxon>
    </lineage>
</organism>
<dbReference type="VEuPathDB" id="FungiDB:RhiirA1_402056"/>
<protein>
    <submittedName>
        <fullName evidence="1">Uncharacterized protein</fullName>
    </submittedName>
</protein>
<evidence type="ECO:0000313" key="1">
    <source>
        <dbReference type="EMBL" id="PKK65614.1"/>
    </source>
</evidence>
<dbReference type="AlphaFoldDB" id="A0A2N1MVC7"/>
<comment type="caution">
    <text evidence="1">The sequence shown here is derived from an EMBL/GenBank/DDBJ whole genome shotgun (WGS) entry which is preliminary data.</text>
</comment>
<name>A0A2N1MVC7_9GLOM</name>
<dbReference type="InterPro" id="IPR036691">
    <property type="entry name" value="Endo/exonu/phosph_ase_sf"/>
</dbReference>
<reference evidence="1 2" key="1">
    <citation type="submission" date="2016-04" db="EMBL/GenBank/DDBJ databases">
        <title>Genome analyses suggest a sexual origin of heterokaryosis in a supposedly ancient asexual fungus.</title>
        <authorList>
            <person name="Ropars J."/>
            <person name="Sedzielewska K."/>
            <person name="Noel J."/>
            <person name="Charron P."/>
            <person name="Farinelli L."/>
            <person name="Marton T."/>
            <person name="Kruger M."/>
            <person name="Pelin A."/>
            <person name="Brachmann A."/>
            <person name="Corradi N."/>
        </authorList>
    </citation>
    <scope>NUCLEOTIDE SEQUENCE [LARGE SCALE GENOMIC DNA]</scope>
    <source>
        <strain evidence="1 2">C2</strain>
    </source>
</reference>
<evidence type="ECO:0000313" key="2">
    <source>
        <dbReference type="Proteomes" id="UP000233469"/>
    </source>
</evidence>